<evidence type="ECO:0000256" key="2">
    <source>
        <dbReference type="SAM" id="Phobius"/>
    </source>
</evidence>
<name>A0A403T4Y4_SALER</name>
<dbReference type="AlphaFoldDB" id="A0A403T4Y4"/>
<feature type="transmembrane region" description="Helical" evidence="2">
    <location>
        <begin position="170"/>
        <end position="193"/>
    </location>
</feature>
<gene>
    <name evidence="3" type="ORF">D9O31_20300</name>
</gene>
<reference evidence="3" key="1">
    <citation type="submission" date="2018-10" db="EMBL/GenBank/DDBJ databases">
        <authorList>
            <consortium name="PulseNet: The National Subtyping Network for Foodborne Disease Surveillance"/>
            <person name="Tarr C.L."/>
            <person name="Trees E."/>
            <person name="Katz L.S."/>
            <person name="Carleton-Romer H.A."/>
            <person name="Stroika S."/>
            <person name="Kucerova Z."/>
            <person name="Roache K.F."/>
            <person name="Sabol A.L."/>
            <person name="Besser J."/>
            <person name="Gerner-Smidt P."/>
        </authorList>
    </citation>
    <scope>NUCLEOTIDE SEQUENCE [LARGE SCALE GENOMIC DNA]</scope>
    <source>
        <strain evidence="3">PNUSAS052121</strain>
    </source>
</reference>
<sequence length="194" mass="22478">MLIEIMKEHGMHTGTRWVPLPSTTHVQRTRAVRSLLERQYRTVTYDVVSERSDRPGKNTESPEGREFRGLTEHHSSAREPLALYIRLLYGDGIFYDRTNDGMVWLLIVSDGVIVPGTDCLLSRMVFDSLMEDRKFSQYKTLPIRELSDDCAYEILSHYQANQQRLKKRRYFFYGVLVCLGVVLLAIPTVFILMG</sequence>
<feature type="region of interest" description="Disordered" evidence="1">
    <location>
        <begin position="47"/>
        <end position="72"/>
    </location>
</feature>
<proteinExistence type="predicted"/>
<keyword evidence="2" id="KW-1133">Transmembrane helix</keyword>
<protein>
    <recommendedName>
        <fullName evidence="4">Pilus assembly protein</fullName>
    </recommendedName>
</protein>
<organism evidence="3">
    <name type="scientific">Salmonella enterica</name>
    <name type="common">Salmonella choleraesuis</name>
    <dbReference type="NCBI Taxonomy" id="28901"/>
    <lineage>
        <taxon>Bacteria</taxon>
        <taxon>Pseudomonadati</taxon>
        <taxon>Pseudomonadota</taxon>
        <taxon>Gammaproteobacteria</taxon>
        <taxon>Enterobacterales</taxon>
        <taxon>Enterobacteriaceae</taxon>
        <taxon>Salmonella</taxon>
    </lineage>
</organism>
<evidence type="ECO:0000256" key="1">
    <source>
        <dbReference type="SAM" id="MobiDB-lite"/>
    </source>
</evidence>
<accession>A0A403T4Y4</accession>
<keyword evidence="2" id="KW-0812">Transmembrane</keyword>
<evidence type="ECO:0000313" key="3">
    <source>
        <dbReference type="EMBL" id="MMS78805.1"/>
    </source>
</evidence>
<comment type="caution">
    <text evidence="3">The sequence shown here is derived from an EMBL/GenBank/DDBJ whole genome shotgun (WGS) entry which is preliminary data.</text>
</comment>
<keyword evidence="2" id="KW-0472">Membrane</keyword>
<evidence type="ECO:0008006" key="4">
    <source>
        <dbReference type="Google" id="ProtNLM"/>
    </source>
</evidence>
<dbReference type="EMBL" id="RWAH01000024">
    <property type="protein sequence ID" value="MMS78805.1"/>
    <property type="molecule type" value="Genomic_DNA"/>
</dbReference>
<feature type="compositionally biased region" description="Basic and acidic residues" evidence="1">
    <location>
        <begin position="48"/>
        <end position="72"/>
    </location>
</feature>
<dbReference type="Proteomes" id="UP000839526">
    <property type="component" value="Unassembled WGS sequence"/>
</dbReference>